<evidence type="ECO:0000313" key="3">
    <source>
        <dbReference type="EMBL" id="KAK7962942.1"/>
    </source>
</evidence>
<dbReference type="RefSeq" id="XP_066705053.1">
    <property type="nucleotide sequence ID" value="XM_066839989.1"/>
</dbReference>
<dbReference type="GeneID" id="92073051"/>
<protein>
    <recommendedName>
        <fullName evidence="2">DUF6594 domain-containing protein</fullName>
    </recommendedName>
</protein>
<sequence>MEGYAKISQLMGCQDTCAMYRRFGRLNSLNLLYLQAELTHLEEELEILAKRDAADPERRFHARDWWSLSQHNDDDADDEEAAEQWEKVLEIREKLEQYSQQLPRPPSAEPLAVKANTQACPRRGIDDTLLKQAKIARLGAPVPQDISFLREWWRRPGMGYFPLVGADRNSYSEERERDLVAVKARSAPDLFTRWFHGALVSRWHGWFGRNAKVDIIEPFSIFHASHPLFSGKEKGDQTELGIGHGIYEYSDARLAGAARVIATVVASLLPTVSVVIQYFIHDDLVKLYLIVLASAVFALALAVMTNARMVEVFAATSA</sequence>
<dbReference type="Pfam" id="PF20237">
    <property type="entry name" value="DUF6594"/>
    <property type="match status" value="1"/>
</dbReference>
<feature type="domain" description="DUF6594" evidence="2">
    <location>
        <begin position="4"/>
        <end position="318"/>
    </location>
</feature>
<proteinExistence type="predicted"/>
<reference evidence="3 4" key="1">
    <citation type="submission" date="2023-01" db="EMBL/GenBank/DDBJ databases">
        <title>Analysis of 21 Apiospora genomes using comparative genomics revels a genus with tremendous synthesis potential of carbohydrate active enzymes and secondary metabolites.</title>
        <authorList>
            <person name="Sorensen T."/>
        </authorList>
    </citation>
    <scope>NUCLEOTIDE SEQUENCE [LARGE SCALE GENOMIC DNA]</scope>
    <source>
        <strain evidence="3 4">CBS 24483</strain>
    </source>
</reference>
<gene>
    <name evidence="3" type="ORF">PG986_003767</name>
</gene>
<organism evidence="3 4">
    <name type="scientific">Apiospora aurea</name>
    <dbReference type="NCBI Taxonomy" id="335848"/>
    <lineage>
        <taxon>Eukaryota</taxon>
        <taxon>Fungi</taxon>
        <taxon>Dikarya</taxon>
        <taxon>Ascomycota</taxon>
        <taxon>Pezizomycotina</taxon>
        <taxon>Sordariomycetes</taxon>
        <taxon>Xylariomycetidae</taxon>
        <taxon>Amphisphaeriales</taxon>
        <taxon>Apiosporaceae</taxon>
        <taxon>Apiospora</taxon>
    </lineage>
</organism>
<comment type="caution">
    <text evidence="3">The sequence shown here is derived from an EMBL/GenBank/DDBJ whole genome shotgun (WGS) entry which is preliminary data.</text>
</comment>
<dbReference type="Proteomes" id="UP001391051">
    <property type="component" value="Unassembled WGS sequence"/>
</dbReference>
<evidence type="ECO:0000313" key="4">
    <source>
        <dbReference type="Proteomes" id="UP001391051"/>
    </source>
</evidence>
<dbReference type="PANTHER" id="PTHR34502:SF5">
    <property type="entry name" value="DUF6594 DOMAIN-CONTAINING PROTEIN"/>
    <property type="match status" value="1"/>
</dbReference>
<dbReference type="PANTHER" id="PTHR34502">
    <property type="entry name" value="DUF6594 DOMAIN-CONTAINING PROTEIN-RELATED"/>
    <property type="match status" value="1"/>
</dbReference>
<evidence type="ECO:0000259" key="2">
    <source>
        <dbReference type="Pfam" id="PF20237"/>
    </source>
</evidence>
<evidence type="ECO:0000256" key="1">
    <source>
        <dbReference type="SAM" id="Phobius"/>
    </source>
</evidence>
<keyword evidence="4" id="KW-1185">Reference proteome</keyword>
<feature type="transmembrane region" description="Helical" evidence="1">
    <location>
        <begin position="260"/>
        <end position="280"/>
    </location>
</feature>
<keyword evidence="1" id="KW-0472">Membrane</keyword>
<name>A0ABR1QSL3_9PEZI</name>
<feature type="transmembrane region" description="Helical" evidence="1">
    <location>
        <begin position="286"/>
        <end position="304"/>
    </location>
</feature>
<keyword evidence="1" id="KW-1133">Transmembrane helix</keyword>
<keyword evidence="1" id="KW-0812">Transmembrane</keyword>
<dbReference type="EMBL" id="JAQQWE010000002">
    <property type="protein sequence ID" value="KAK7962942.1"/>
    <property type="molecule type" value="Genomic_DNA"/>
</dbReference>
<dbReference type="InterPro" id="IPR046529">
    <property type="entry name" value="DUF6594"/>
</dbReference>
<accession>A0ABR1QSL3</accession>